<reference evidence="7 8" key="1">
    <citation type="submission" date="2015-04" db="EMBL/GenBank/DDBJ databases">
        <title>Complete genome sequence of Schizopora paradoxa KUC8140, a cosmopolitan wood degrader in East Asia.</title>
        <authorList>
            <consortium name="DOE Joint Genome Institute"/>
            <person name="Min B."/>
            <person name="Park H."/>
            <person name="Jang Y."/>
            <person name="Kim J.-J."/>
            <person name="Kim K.H."/>
            <person name="Pangilinan J."/>
            <person name="Lipzen A."/>
            <person name="Riley R."/>
            <person name="Grigoriev I.V."/>
            <person name="Spatafora J.W."/>
            <person name="Choi I.-G."/>
        </authorList>
    </citation>
    <scope>NUCLEOTIDE SEQUENCE [LARGE SCALE GENOMIC DNA]</scope>
    <source>
        <strain evidence="7 8">KUC8140</strain>
    </source>
</reference>
<evidence type="ECO:0000313" key="7">
    <source>
        <dbReference type="EMBL" id="KLO07415.1"/>
    </source>
</evidence>
<comment type="similarity">
    <text evidence="2">Belongs to the peptidase M24B family.</text>
</comment>
<dbReference type="InParanoid" id="A0A0H2R6K1"/>
<organism evidence="7 8">
    <name type="scientific">Schizopora paradoxa</name>
    <dbReference type="NCBI Taxonomy" id="27342"/>
    <lineage>
        <taxon>Eukaryota</taxon>
        <taxon>Fungi</taxon>
        <taxon>Dikarya</taxon>
        <taxon>Basidiomycota</taxon>
        <taxon>Agaricomycotina</taxon>
        <taxon>Agaricomycetes</taxon>
        <taxon>Hymenochaetales</taxon>
        <taxon>Schizoporaceae</taxon>
        <taxon>Schizopora</taxon>
    </lineage>
</organism>
<dbReference type="SUPFAM" id="SSF55920">
    <property type="entry name" value="Creatinase/aminopeptidase"/>
    <property type="match status" value="1"/>
</dbReference>
<dbReference type="SMART" id="SM01011">
    <property type="entry name" value="AMP_N"/>
    <property type="match status" value="1"/>
</dbReference>
<dbReference type="PANTHER" id="PTHR43226:SF4">
    <property type="entry name" value="XAA-PRO AMINOPEPTIDASE 3"/>
    <property type="match status" value="1"/>
</dbReference>
<evidence type="ECO:0000256" key="5">
    <source>
        <dbReference type="ARBA" id="ARBA00023211"/>
    </source>
</evidence>
<dbReference type="AlphaFoldDB" id="A0A0H2R6K1"/>
<evidence type="ECO:0000256" key="2">
    <source>
        <dbReference type="ARBA" id="ARBA00008766"/>
    </source>
</evidence>
<dbReference type="InterPro" id="IPR001131">
    <property type="entry name" value="Peptidase_M24B_aminopep-P_CS"/>
</dbReference>
<comment type="cofactor">
    <cofactor evidence="1">
        <name>Mn(2+)</name>
        <dbReference type="ChEBI" id="CHEBI:29035"/>
    </cofactor>
</comment>
<dbReference type="GO" id="GO:0070006">
    <property type="term" value="F:metalloaminopeptidase activity"/>
    <property type="evidence" value="ECO:0007669"/>
    <property type="project" value="InterPro"/>
</dbReference>
<evidence type="ECO:0000256" key="1">
    <source>
        <dbReference type="ARBA" id="ARBA00001936"/>
    </source>
</evidence>
<dbReference type="InterPro" id="IPR001714">
    <property type="entry name" value="Pept_M24_MAP"/>
</dbReference>
<dbReference type="InterPro" id="IPR000994">
    <property type="entry name" value="Pept_M24"/>
</dbReference>
<dbReference type="STRING" id="27342.A0A0H2R6K1"/>
<protein>
    <submittedName>
        <fullName evidence="7">Peptidase M24</fullName>
    </submittedName>
</protein>
<dbReference type="InterPro" id="IPR029149">
    <property type="entry name" value="Creatin/AminoP/Spt16_N"/>
</dbReference>
<evidence type="ECO:0000256" key="3">
    <source>
        <dbReference type="ARBA" id="ARBA00022723"/>
    </source>
</evidence>
<keyword evidence="4" id="KW-0378">Hydrolase</keyword>
<dbReference type="PROSITE" id="PS00491">
    <property type="entry name" value="PROLINE_PEPTIDASE"/>
    <property type="match status" value="1"/>
</dbReference>
<dbReference type="EMBL" id="KQ086140">
    <property type="protein sequence ID" value="KLO07415.1"/>
    <property type="molecule type" value="Genomic_DNA"/>
</dbReference>
<accession>A0A0H2R6K1</accession>
<dbReference type="GO" id="GO:0005739">
    <property type="term" value="C:mitochondrion"/>
    <property type="evidence" value="ECO:0007669"/>
    <property type="project" value="TreeGrafter"/>
</dbReference>
<gene>
    <name evidence="7" type="ORF">SCHPADRAFT_860288</name>
</gene>
<dbReference type="Proteomes" id="UP000053477">
    <property type="component" value="Unassembled WGS sequence"/>
</dbReference>
<keyword evidence="3" id="KW-0479">Metal-binding</keyword>
<feature type="non-terminal residue" evidence="7">
    <location>
        <position position="1"/>
    </location>
</feature>
<feature type="domain" description="Aminopeptidase P N-terminal" evidence="6">
    <location>
        <begin position="60"/>
        <end position="196"/>
    </location>
</feature>
<dbReference type="Gene3D" id="3.40.350.10">
    <property type="entry name" value="Creatinase/prolidase N-terminal domain"/>
    <property type="match status" value="1"/>
</dbReference>
<dbReference type="PANTHER" id="PTHR43226">
    <property type="entry name" value="XAA-PRO AMINOPEPTIDASE 3"/>
    <property type="match status" value="1"/>
</dbReference>
<dbReference type="PRINTS" id="PR00599">
    <property type="entry name" value="MAPEPTIDASE"/>
</dbReference>
<dbReference type="Pfam" id="PF05195">
    <property type="entry name" value="AMP_N"/>
    <property type="match status" value="1"/>
</dbReference>
<dbReference type="Gene3D" id="3.90.230.10">
    <property type="entry name" value="Creatinase/methionine aminopeptidase superfamily"/>
    <property type="match status" value="1"/>
</dbReference>
<evidence type="ECO:0000259" key="6">
    <source>
        <dbReference type="SMART" id="SM01011"/>
    </source>
</evidence>
<dbReference type="Pfam" id="PF00557">
    <property type="entry name" value="Peptidase_M24"/>
    <property type="match status" value="1"/>
</dbReference>
<evidence type="ECO:0000256" key="4">
    <source>
        <dbReference type="ARBA" id="ARBA00022801"/>
    </source>
</evidence>
<keyword evidence="5" id="KW-0464">Manganese</keyword>
<dbReference type="OrthoDB" id="4215474at2759"/>
<dbReference type="SUPFAM" id="SSF53092">
    <property type="entry name" value="Creatinase/prolidase N-terminal domain"/>
    <property type="match status" value="1"/>
</dbReference>
<evidence type="ECO:0000313" key="8">
    <source>
        <dbReference type="Proteomes" id="UP000053477"/>
    </source>
</evidence>
<dbReference type="GO" id="GO:0006508">
    <property type="term" value="P:proteolysis"/>
    <property type="evidence" value="ECO:0007669"/>
    <property type="project" value="TreeGrafter"/>
</dbReference>
<sequence>MSLAICRNCLQALKSQKIQPQRHYATTTTIPNFSKPAKFGQPRHASHPHLLKDAELTPGFTPQEYASRRSELMKRLPESSMVVCLSAPVKYMSGEIFYKYRQASDFWYLTGFEEPESAVVLEKISSGSECRMTLFSRGKDPAKEKWEGPRTGFIEAAKIFNANEARPIEDLPSMLKSLAPLYSNIYVDSQFAPQRRGRPRSVLKYLSSATSKSDSDGVMDVLPSSKRLNLAPELAKLRSIKSPAEIRAMRNAADVSGRAHAKTMRFAEPGLPESALAAHFEYLCALSGSQRLAYVPVVASGSNALIIHYTNNNQVIRDDEFVLIDAGCELNGYASDITRTFPASGAFSSEQMDLYSAVLTAQKACIDLCTEASGMSLNDLHRKSCEILRQELQQLGFNLTVGLLERELYPHYLSHPLGIDLHESSHFDRGAQLKEGMVITIEPGIYVPPSSAFPKHFHNMGIRIEDEVLIGKNHPTVLSVAAPKEIADVEGACQGLLGLKAH</sequence>
<dbReference type="GO" id="GO:0030145">
    <property type="term" value="F:manganese ion binding"/>
    <property type="evidence" value="ECO:0007669"/>
    <property type="project" value="InterPro"/>
</dbReference>
<dbReference type="InterPro" id="IPR036005">
    <property type="entry name" value="Creatinase/aminopeptidase-like"/>
</dbReference>
<name>A0A0H2R6K1_9AGAM</name>
<keyword evidence="8" id="KW-1185">Reference proteome</keyword>
<proteinExistence type="inferred from homology"/>
<dbReference type="InterPro" id="IPR052433">
    <property type="entry name" value="X-Pro_dipept-like"/>
</dbReference>
<dbReference type="FunCoup" id="A0A0H2R6K1">
    <property type="interactions" value="346"/>
</dbReference>
<dbReference type="CDD" id="cd01087">
    <property type="entry name" value="Prolidase"/>
    <property type="match status" value="1"/>
</dbReference>
<dbReference type="InterPro" id="IPR007865">
    <property type="entry name" value="Aminopep_P_N"/>
</dbReference>